<dbReference type="InterPro" id="IPR057881">
    <property type="entry name" value="ICE1_C"/>
</dbReference>
<evidence type="ECO:0000256" key="1">
    <source>
        <dbReference type="SAM" id="Coils"/>
    </source>
</evidence>
<dbReference type="Proteomes" id="UP001159405">
    <property type="component" value="Unassembled WGS sequence"/>
</dbReference>
<feature type="compositionally biased region" description="Low complexity" evidence="2">
    <location>
        <begin position="711"/>
        <end position="752"/>
    </location>
</feature>
<feature type="region of interest" description="Disordered" evidence="2">
    <location>
        <begin position="910"/>
        <end position="937"/>
    </location>
</feature>
<keyword evidence="5" id="KW-1185">Reference proteome</keyword>
<feature type="compositionally biased region" description="Polar residues" evidence="2">
    <location>
        <begin position="365"/>
        <end position="380"/>
    </location>
</feature>
<feature type="compositionally biased region" description="Basic and acidic residues" evidence="2">
    <location>
        <begin position="382"/>
        <end position="394"/>
    </location>
</feature>
<organism evidence="4 5">
    <name type="scientific">Porites lobata</name>
    <dbReference type="NCBI Taxonomy" id="104759"/>
    <lineage>
        <taxon>Eukaryota</taxon>
        <taxon>Metazoa</taxon>
        <taxon>Cnidaria</taxon>
        <taxon>Anthozoa</taxon>
        <taxon>Hexacorallia</taxon>
        <taxon>Scleractinia</taxon>
        <taxon>Fungiina</taxon>
        <taxon>Poritidae</taxon>
        <taxon>Porites</taxon>
    </lineage>
</organism>
<keyword evidence="1" id="KW-0175">Coiled coil</keyword>
<evidence type="ECO:0000259" key="3">
    <source>
        <dbReference type="Pfam" id="PF25817"/>
    </source>
</evidence>
<feature type="compositionally biased region" description="Acidic residues" evidence="2">
    <location>
        <begin position="305"/>
        <end position="325"/>
    </location>
</feature>
<evidence type="ECO:0000313" key="5">
    <source>
        <dbReference type="Proteomes" id="UP001159405"/>
    </source>
</evidence>
<feature type="region of interest" description="Disordered" evidence="2">
    <location>
        <begin position="1440"/>
        <end position="1476"/>
    </location>
</feature>
<feature type="compositionally biased region" description="Acidic residues" evidence="2">
    <location>
        <begin position="507"/>
        <end position="518"/>
    </location>
</feature>
<feature type="compositionally biased region" description="Low complexity" evidence="2">
    <location>
        <begin position="1524"/>
        <end position="1533"/>
    </location>
</feature>
<sequence length="2045" mass="225175">MTDTEDISSSRPSCSSCAKLREALEASKKEHSLTLKIVKEKIISTDELIRKYQQKCLESEKNLQQATDFTVKLEAAEIKIDALQNQLTAASQSTEPLRKNVARLHREKCLADSNVSDMKEKVLNLEKLNAELMNSAKLKSEQESALQLEKQVQAQEIQKQKKSLEKNETAISKIQEQLKKEKGKNREINKSLTQANRRIKQLEQQLKKFKEEAENSKLEKDLAKALDENICGTARASKTRQKLKSRLPAQLCNETNDDQSEFLHPNQDMAHVLEELKGLSDISLSLSPLPPSPDRETLESSSSSEESDVDSGEEDDGNASDDGESDSSLGDLADMIIGESTEAGELIGSPEGPSVGSPACDEESISNFEVSTSVNSNADNEGTEHNESLAEHTQKNFSTSESISLSDFAVQTNLEKRISENELCLGQSDILNQKDENFFGSSSAGGAKTEKRDLGIDVKPEVASKLSPKFTAAQRKGKHRVAAPTSRVMTRSRAKAMKLSVSSDGDSATEPETGEDADSSQASCPEYIAESLDTELKHNRKSTKVRKLVATANTYGSDKLRESDPEVFAEEGVQIADAANHNSNIEELGHSAASLSSMKKEVVNDNASNNAVVKLDAGVDNNAATTTTTTTSPNNHNISIDEEKSTNIASTTTTIIKNNDNGNAITSIFNNDDKTDNIASTVSDTNDIKNRSSISSCDNDKMTNNIAYAISNNSDNSNTSTSISDNHGKTNNIATTTSNNNNDNKNNANTTSYDNEDATRSITTSITKSNDKDMCITVSNRDNNNSSSPTIIANNNDHTTTTSLISNNDKILTTRISNDNGQIPNRPSIRESGINNDDAIIEEKDSIDEKSSFELRNQFTQSTSVLENDTFLVSEVSEEVLLWDTNKCSVDQSICVSVLQKDDGILEQKEERLGDNSNGTSEDVENSIKIPKDDEGDIGISDVEDNIRLSEVVKDNLGFSENVDADMEHFEIGEDDIGIADVVDDIEFAENVQDAVGIPEDLEDDLQISDVEESPDSASAENISKNERELNIPEEAGLPIQEGMQSAAMSHETLPNTTIVTFSLKSEEERSIERRSTSVATLPATAKLTHLEDSISAWKEDIPMSSSSVPSSETLKDKISVAESPTDNFNHDLTATQAKVTLTSTTRSSDPKRKVGISKTTVKKRVMGSTLNNEFGRSFKEKRTELSRTRNSQEKNLIDFPSVTTQEAKEISNEDRMCDDSDSDFSNVGATIKVIEKTSVPLLGVFGTENELQESKSLHAPYEVDSQEQANIHSEVIDDLSINILMDNLGVALGDQFRTLSPLPPSPRPSVEEMCRVSPVEDLIGDFPPLSPLPPSPCSLEEKSSPKPSTSVAVFCKPTQKYVSDATNISTSKQHQQLTSSYTELGTKSIRRISRINQAENITKTCYPDLSQKNKTIKSKTGMSKPVYLKERKSLKRLIQRTTSESSGNDVNSGSQSKRIRTVNQTQETSSVVQGLEAQTSMTTGTNKEGILDIDTNEGPMLANTFEQLSKSLTENKHSVPNKANAKNITNTAEPKDSKYRPLSTRPKYQSEYKYVEKCLVRLRNDNVRISVVVERLTSAKCLSSCTIFTSAVVQFLKKREDDLMPEILNQLEAIQPDGDSVEWNPVESGFEARLLELLTQLRDSETIFGNVFSQMVTLCSRSLITTCCHSRGDNLKGTLSLCRVLTGSCQIQEDLGCIRVVCYDVMRSLYKYQNSGLELIVSMVTVWPEVLKTSSRFSDEKQSLILRTLKVVLLYWANSATDFGNVLRVLCIWKDEPVTIETVKDFGMQLSKLLNEDTMANFCIGEDGTLVADRHSFELLKSLELLSCVLGWPWVFNELIINNIWRILQKWADEEPVAVKRDEDTLTIGEPNENLEINQSLSTRKSDVYGCHTTSVRSVGCHTTSVRSMERKADELNCEIAREMCSNCGHVTAVRLPESQIILCIQLLGILCRIAVENNQTPVPEVTNLLCGLMEEATNSKVTYAIQLAAAVSLLDMSPWQPDRMIAVLGKWLAELKELGSHQAPACVTDGLVCLKSIAKSKQT</sequence>
<feature type="coiled-coil region" evidence="1">
    <location>
        <begin position="66"/>
        <end position="228"/>
    </location>
</feature>
<gene>
    <name evidence="4" type="ORF">PLOB_00027394</name>
</gene>
<feature type="region of interest" description="Disordered" evidence="2">
    <location>
        <begin position="1524"/>
        <end position="1545"/>
    </location>
</feature>
<dbReference type="EMBL" id="CALNXK010000033">
    <property type="protein sequence ID" value="CAH3119536.1"/>
    <property type="molecule type" value="Genomic_DNA"/>
</dbReference>
<comment type="caution">
    <text evidence="4">The sequence shown here is derived from an EMBL/GenBank/DDBJ whole genome shotgun (WGS) entry which is preliminary data.</text>
</comment>
<feature type="domain" description="Little elongation complex subunit 1 C-terminal" evidence="3">
    <location>
        <begin position="1933"/>
        <end position="2031"/>
    </location>
</feature>
<protein>
    <recommendedName>
        <fullName evidence="3">Little elongation complex subunit 1 C-terminal domain-containing protein</fullName>
    </recommendedName>
</protein>
<feature type="region of interest" description="Disordered" evidence="2">
    <location>
        <begin position="711"/>
        <end position="757"/>
    </location>
</feature>
<proteinExistence type="predicted"/>
<name>A0ABN8NT97_9CNID</name>
<feature type="region of interest" description="Disordered" evidence="2">
    <location>
        <begin position="471"/>
        <end position="522"/>
    </location>
</feature>
<feature type="region of interest" description="Disordered" evidence="2">
    <location>
        <begin position="1011"/>
        <end position="1031"/>
    </location>
</feature>
<feature type="region of interest" description="Disordered" evidence="2">
    <location>
        <begin position="283"/>
        <end position="401"/>
    </location>
</feature>
<evidence type="ECO:0000313" key="4">
    <source>
        <dbReference type="EMBL" id="CAH3119536.1"/>
    </source>
</evidence>
<evidence type="ECO:0000256" key="2">
    <source>
        <dbReference type="SAM" id="MobiDB-lite"/>
    </source>
</evidence>
<accession>A0ABN8NT97</accession>
<reference evidence="4 5" key="1">
    <citation type="submission" date="2022-05" db="EMBL/GenBank/DDBJ databases">
        <authorList>
            <consortium name="Genoscope - CEA"/>
            <person name="William W."/>
        </authorList>
    </citation>
    <scope>NUCLEOTIDE SEQUENCE [LARGE SCALE GENOMIC DNA]</scope>
</reference>
<dbReference type="Pfam" id="PF25817">
    <property type="entry name" value="ICE1_C"/>
    <property type="match status" value="1"/>
</dbReference>